<reference evidence="1" key="1">
    <citation type="submission" date="2022-11" db="EMBL/GenBank/DDBJ databases">
        <title>Genome Sequence of Nemania bipapillata.</title>
        <authorList>
            <person name="Buettner E."/>
        </authorList>
    </citation>
    <scope>NUCLEOTIDE SEQUENCE</scope>
    <source>
        <strain evidence="1">CP14</strain>
    </source>
</reference>
<dbReference type="Proteomes" id="UP001153334">
    <property type="component" value="Unassembled WGS sequence"/>
</dbReference>
<comment type="caution">
    <text evidence="1">The sequence shown here is derived from an EMBL/GenBank/DDBJ whole genome shotgun (WGS) entry which is preliminary data.</text>
</comment>
<gene>
    <name evidence="1" type="ORF">ONZ43_g3314</name>
</gene>
<evidence type="ECO:0000313" key="1">
    <source>
        <dbReference type="EMBL" id="KAJ8119820.1"/>
    </source>
</evidence>
<organism evidence="1 2">
    <name type="scientific">Nemania bipapillata</name>
    <dbReference type="NCBI Taxonomy" id="110536"/>
    <lineage>
        <taxon>Eukaryota</taxon>
        <taxon>Fungi</taxon>
        <taxon>Dikarya</taxon>
        <taxon>Ascomycota</taxon>
        <taxon>Pezizomycotina</taxon>
        <taxon>Sordariomycetes</taxon>
        <taxon>Xylariomycetidae</taxon>
        <taxon>Xylariales</taxon>
        <taxon>Xylariaceae</taxon>
        <taxon>Nemania</taxon>
    </lineage>
</organism>
<protein>
    <submittedName>
        <fullName evidence="1">Uncharacterized protein</fullName>
    </submittedName>
</protein>
<keyword evidence="2" id="KW-1185">Reference proteome</keyword>
<evidence type="ECO:0000313" key="2">
    <source>
        <dbReference type="Proteomes" id="UP001153334"/>
    </source>
</evidence>
<sequence>MEMATINPLLSAQKTSDSSLQPVLHPLVLLTISDYITRHTLRGQSGPVVGALLGQQNGREVTIEHAFECAIIMEGDKVILDDAWFTQRLDQMKTIHSSPQLDLVGWYTLFPRSGPTPAILAIHSSLLSKYNESCLLLGFHSEESVKHDAGSRLPLTIYESNYEAEEHKNEQGEDKEMRDEEPPLHLKFRELPYSVETGEAEMISMDFVARGAGNATAVESREQKTVMPGNTDDPKGKRKMEAMETAADDSSPTKGDEHVLSREDEEMIAAITAKANSIKMLQSRIKLLATYLERLPPSQLTSGEATMAHIEGDPTTPSHTILRSIQALVSRLSLVVPSATEVYEQEMLSEANDVHLMGLLNDALHSIVDIRGLGKKYNIVETTRSQNKKHADDKILGSRFAEV</sequence>
<proteinExistence type="predicted"/>
<accession>A0ACC2IX80</accession>
<name>A0ACC2IX80_9PEZI</name>
<dbReference type="EMBL" id="JAPESX010000762">
    <property type="protein sequence ID" value="KAJ8119820.1"/>
    <property type="molecule type" value="Genomic_DNA"/>
</dbReference>